<comment type="function">
    <text evidence="6">Bidirectionally degrades single-stranded DNA into large acid-insoluble oligonucleotides, which are then degraded further into small acid-soluble oligonucleotides.</text>
</comment>
<keyword evidence="8" id="KW-1185">Reference proteome</keyword>
<dbReference type="AlphaFoldDB" id="A0A1I0VT17"/>
<name>A0A1I0VT17_9FIRM</name>
<keyword evidence="4 6" id="KW-0378">Hydrolase</keyword>
<dbReference type="RefSeq" id="WP_092870262.1">
    <property type="nucleotide sequence ID" value="NZ_FOJY01000002.1"/>
</dbReference>
<organism evidence="7 8">
    <name type="scientific">Acetitomaculum ruminis DSM 5522</name>
    <dbReference type="NCBI Taxonomy" id="1120918"/>
    <lineage>
        <taxon>Bacteria</taxon>
        <taxon>Bacillati</taxon>
        <taxon>Bacillota</taxon>
        <taxon>Clostridia</taxon>
        <taxon>Lachnospirales</taxon>
        <taxon>Lachnospiraceae</taxon>
        <taxon>Acetitomaculum</taxon>
    </lineage>
</organism>
<dbReference type="Proteomes" id="UP000198838">
    <property type="component" value="Unassembled WGS sequence"/>
</dbReference>
<evidence type="ECO:0000256" key="1">
    <source>
        <dbReference type="ARBA" id="ARBA00009998"/>
    </source>
</evidence>
<evidence type="ECO:0000313" key="7">
    <source>
        <dbReference type="EMBL" id="SFA79504.1"/>
    </source>
</evidence>
<comment type="subunit">
    <text evidence="6">Heterooligomer composed of large and small subunits.</text>
</comment>
<dbReference type="PIRSF" id="PIRSF006488">
    <property type="entry name" value="Exonuc_VII_S"/>
    <property type="match status" value="1"/>
</dbReference>
<dbReference type="Gene3D" id="1.10.287.1040">
    <property type="entry name" value="Exonuclease VII, small subunit"/>
    <property type="match status" value="1"/>
</dbReference>
<keyword evidence="5 6" id="KW-0269">Exonuclease</keyword>
<dbReference type="HAMAP" id="MF_00337">
    <property type="entry name" value="Exonuc_7_S"/>
    <property type="match status" value="1"/>
</dbReference>
<gene>
    <name evidence="6" type="primary">xseB</name>
    <name evidence="7" type="ORF">SAMN05216249_102180</name>
</gene>
<reference evidence="7 8" key="1">
    <citation type="submission" date="2016-10" db="EMBL/GenBank/DDBJ databases">
        <authorList>
            <person name="de Groot N.N."/>
        </authorList>
    </citation>
    <scope>NUCLEOTIDE SEQUENCE [LARGE SCALE GENOMIC DNA]</scope>
    <source>
        <strain evidence="7 8">DSM 5522</strain>
    </source>
</reference>
<dbReference type="GO" id="GO:0006308">
    <property type="term" value="P:DNA catabolic process"/>
    <property type="evidence" value="ECO:0007669"/>
    <property type="project" value="UniProtKB-UniRule"/>
</dbReference>
<dbReference type="PANTHER" id="PTHR34137:SF1">
    <property type="entry name" value="EXODEOXYRIBONUCLEASE 7 SMALL SUBUNIT"/>
    <property type="match status" value="1"/>
</dbReference>
<dbReference type="GO" id="GO:0008855">
    <property type="term" value="F:exodeoxyribonuclease VII activity"/>
    <property type="evidence" value="ECO:0007669"/>
    <property type="project" value="UniProtKB-UniRule"/>
</dbReference>
<dbReference type="SUPFAM" id="SSF116842">
    <property type="entry name" value="XseB-like"/>
    <property type="match status" value="1"/>
</dbReference>
<evidence type="ECO:0000256" key="3">
    <source>
        <dbReference type="ARBA" id="ARBA00022722"/>
    </source>
</evidence>
<sequence length="70" mass="8132">MEENLNFSLEEAFGKLDELVKKLENKEISLEDSFKFYKEGVELIKKCQESVDTIEKKVLLLNEDGATDEF</sequence>
<dbReference type="InterPro" id="IPR037004">
    <property type="entry name" value="Exonuc_VII_ssu_sf"/>
</dbReference>
<proteinExistence type="inferred from homology"/>
<keyword evidence="2 6" id="KW-0963">Cytoplasm</keyword>
<dbReference type="STRING" id="1120918.SAMN05216249_102180"/>
<evidence type="ECO:0000256" key="5">
    <source>
        <dbReference type="ARBA" id="ARBA00022839"/>
    </source>
</evidence>
<dbReference type="Pfam" id="PF02609">
    <property type="entry name" value="Exonuc_VII_S"/>
    <property type="match status" value="1"/>
</dbReference>
<comment type="subcellular location">
    <subcellularLocation>
        <location evidence="6">Cytoplasm</location>
    </subcellularLocation>
</comment>
<dbReference type="GO" id="GO:0009318">
    <property type="term" value="C:exodeoxyribonuclease VII complex"/>
    <property type="evidence" value="ECO:0007669"/>
    <property type="project" value="UniProtKB-UniRule"/>
</dbReference>
<comment type="catalytic activity">
    <reaction evidence="6">
        <text>Exonucleolytic cleavage in either 5'- to 3'- or 3'- to 5'-direction to yield nucleoside 5'-phosphates.</text>
        <dbReference type="EC" id="3.1.11.6"/>
    </reaction>
</comment>
<dbReference type="NCBIfam" id="TIGR01280">
    <property type="entry name" value="xseB"/>
    <property type="match status" value="1"/>
</dbReference>
<dbReference type="EMBL" id="FOJY01000002">
    <property type="protein sequence ID" value="SFA79504.1"/>
    <property type="molecule type" value="Genomic_DNA"/>
</dbReference>
<evidence type="ECO:0000313" key="8">
    <source>
        <dbReference type="Proteomes" id="UP000198838"/>
    </source>
</evidence>
<evidence type="ECO:0000256" key="6">
    <source>
        <dbReference type="HAMAP-Rule" id="MF_00337"/>
    </source>
</evidence>
<dbReference type="GO" id="GO:0005829">
    <property type="term" value="C:cytosol"/>
    <property type="evidence" value="ECO:0007669"/>
    <property type="project" value="TreeGrafter"/>
</dbReference>
<evidence type="ECO:0000256" key="4">
    <source>
        <dbReference type="ARBA" id="ARBA00022801"/>
    </source>
</evidence>
<protein>
    <recommendedName>
        <fullName evidence="6">Exodeoxyribonuclease 7 small subunit</fullName>
        <ecNumber evidence="6">3.1.11.6</ecNumber>
    </recommendedName>
    <alternativeName>
        <fullName evidence="6">Exodeoxyribonuclease VII small subunit</fullName>
        <shortName evidence="6">Exonuclease VII small subunit</shortName>
    </alternativeName>
</protein>
<dbReference type="OrthoDB" id="1771251at2"/>
<accession>A0A1I0VT17</accession>
<comment type="similarity">
    <text evidence="1 6">Belongs to the XseB family.</text>
</comment>
<keyword evidence="3 6" id="KW-0540">Nuclease</keyword>
<evidence type="ECO:0000256" key="2">
    <source>
        <dbReference type="ARBA" id="ARBA00022490"/>
    </source>
</evidence>
<dbReference type="InterPro" id="IPR003761">
    <property type="entry name" value="Exonuc_VII_S"/>
</dbReference>
<dbReference type="EC" id="3.1.11.6" evidence="6"/>
<dbReference type="PANTHER" id="PTHR34137">
    <property type="entry name" value="EXODEOXYRIBONUCLEASE 7 SMALL SUBUNIT"/>
    <property type="match status" value="1"/>
</dbReference>